<comment type="cofactor">
    <cofactor evidence="1">
        <name>Mg(2+)</name>
        <dbReference type="ChEBI" id="CHEBI:18420"/>
    </cofactor>
</comment>
<keyword evidence="8" id="KW-1185">Reference proteome</keyword>
<evidence type="ECO:0000313" key="8">
    <source>
        <dbReference type="Proteomes" id="UP000294721"/>
    </source>
</evidence>
<accession>A0ABY2BXV9</accession>
<evidence type="ECO:0000256" key="5">
    <source>
        <dbReference type="ARBA" id="ARBA00022842"/>
    </source>
</evidence>
<dbReference type="PANTHER" id="PTHR12001:SF69">
    <property type="entry name" value="ALL TRANS-POLYPRENYL-DIPHOSPHATE SYNTHASE PDSS1"/>
    <property type="match status" value="1"/>
</dbReference>
<proteinExistence type="inferred from homology"/>
<organism evidence="7 8">
    <name type="scientific">Uruburuella suis</name>
    <dbReference type="NCBI Taxonomy" id="252130"/>
    <lineage>
        <taxon>Bacteria</taxon>
        <taxon>Pseudomonadati</taxon>
        <taxon>Pseudomonadota</taxon>
        <taxon>Betaproteobacteria</taxon>
        <taxon>Neisseriales</taxon>
        <taxon>Neisseriaceae</taxon>
        <taxon>Uruburuella</taxon>
    </lineage>
</organism>
<keyword evidence="5" id="KW-0460">Magnesium</keyword>
<dbReference type="InterPro" id="IPR033749">
    <property type="entry name" value="Polyprenyl_synt_CS"/>
</dbReference>
<dbReference type="PROSITE" id="PS00444">
    <property type="entry name" value="POLYPRENYL_SYNTHASE_2"/>
    <property type="match status" value="1"/>
</dbReference>
<gene>
    <name evidence="7" type="ORF">EV680_12632</name>
</gene>
<dbReference type="InterPro" id="IPR000092">
    <property type="entry name" value="Polyprenyl_synt"/>
</dbReference>
<dbReference type="Pfam" id="PF00348">
    <property type="entry name" value="polyprenyl_synt"/>
    <property type="match status" value="1"/>
</dbReference>
<protein>
    <submittedName>
        <fullName evidence="7">Octaprenyl-diphosphate synthase</fullName>
    </submittedName>
</protein>
<comment type="caution">
    <text evidence="7">The sequence shown here is derived from an EMBL/GenBank/DDBJ whole genome shotgun (WGS) entry which is preliminary data.</text>
</comment>
<evidence type="ECO:0000256" key="4">
    <source>
        <dbReference type="ARBA" id="ARBA00022723"/>
    </source>
</evidence>
<dbReference type="InterPro" id="IPR008949">
    <property type="entry name" value="Isoprenoid_synthase_dom_sf"/>
</dbReference>
<dbReference type="CDD" id="cd00685">
    <property type="entry name" value="Trans_IPPS_HT"/>
    <property type="match status" value="1"/>
</dbReference>
<dbReference type="Proteomes" id="UP000294721">
    <property type="component" value="Unassembled WGS sequence"/>
</dbReference>
<comment type="similarity">
    <text evidence="2 6">Belongs to the FPP/GGPP synthase family.</text>
</comment>
<evidence type="ECO:0000256" key="6">
    <source>
        <dbReference type="RuleBase" id="RU004466"/>
    </source>
</evidence>
<dbReference type="SUPFAM" id="SSF48576">
    <property type="entry name" value="Terpenoid synthases"/>
    <property type="match status" value="1"/>
</dbReference>
<dbReference type="PANTHER" id="PTHR12001">
    <property type="entry name" value="GERANYLGERANYL PYROPHOSPHATE SYNTHASE"/>
    <property type="match status" value="1"/>
</dbReference>
<reference evidence="7 8" key="1">
    <citation type="submission" date="2019-03" db="EMBL/GenBank/DDBJ databases">
        <title>Genomic Encyclopedia of Type Strains, Phase IV (KMG-IV): sequencing the most valuable type-strain genomes for metagenomic binning, comparative biology and taxonomic classification.</title>
        <authorList>
            <person name="Goeker M."/>
        </authorList>
    </citation>
    <scope>NUCLEOTIDE SEQUENCE [LARGE SCALE GENOMIC DNA]</scope>
    <source>
        <strain evidence="7 8">DSM 17474</strain>
    </source>
</reference>
<evidence type="ECO:0000256" key="3">
    <source>
        <dbReference type="ARBA" id="ARBA00022679"/>
    </source>
</evidence>
<dbReference type="SFLD" id="SFLDS00005">
    <property type="entry name" value="Isoprenoid_Synthase_Type_I"/>
    <property type="match status" value="1"/>
</dbReference>
<dbReference type="Gene3D" id="1.10.600.10">
    <property type="entry name" value="Farnesyl Diphosphate Synthase"/>
    <property type="match status" value="1"/>
</dbReference>
<evidence type="ECO:0000313" key="7">
    <source>
        <dbReference type="EMBL" id="TCP02304.1"/>
    </source>
</evidence>
<keyword evidence="3 6" id="KW-0808">Transferase</keyword>
<name>A0ABY2BXV9_9NEIS</name>
<evidence type="ECO:0000256" key="1">
    <source>
        <dbReference type="ARBA" id="ARBA00001946"/>
    </source>
</evidence>
<sequence length="356" mass="38602">MQSGGFAAIITRYIAFKNQRPQAPQPQSRPTAMLENLPYFQRHLNEDLAKVNVVISQAVQSEVALIAQIGTYIISAGGKRLRPIITILAGKALGYDHEKLYSLAAMVEFIHTSTLLHDDVVDESELRRGRQTANNLFGNAAAVLVGDFLYTRAFQLMVGSGSMKILEVMADATNIIAEGEVMQLMNIGNTDITEAEYVQVIQYKTAKLFEAAAQVGAILAGAAPEQEQALKDYGMYVGTAFQIIDDVLDYSGDPAEIGKNVGDDLAEGKPTLPLIYLMQQGSAEAADDVRSALQQADRSYFDKIHAHVTGSDALAYSVNEARKAVAKALACLDKLPDNDITRAMRGLAEESLSRVS</sequence>
<evidence type="ECO:0000256" key="2">
    <source>
        <dbReference type="ARBA" id="ARBA00006706"/>
    </source>
</evidence>
<keyword evidence="4" id="KW-0479">Metal-binding</keyword>
<dbReference type="EMBL" id="SLXE01000026">
    <property type="protein sequence ID" value="TCP02304.1"/>
    <property type="molecule type" value="Genomic_DNA"/>
</dbReference>
<dbReference type="PROSITE" id="PS00723">
    <property type="entry name" value="POLYPRENYL_SYNTHASE_1"/>
    <property type="match status" value="1"/>
</dbReference>